<proteinExistence type="predicted"/>
<gene>
    <name evidence="2" type="ORF">CCACVL1_25109</name>
</gene>
<name>A0A1R3GLU8_COCAP</name>
<dbReference type="OrthoDB" id="421979at2759"/>
<dbReference type="Gene3D" id="3.90.550.50">
    <property type="match status" value="1"/>
</dbReference>
<dbReference type="STRING" id="210143.A0A1R3GLU8"/>
<dbReference type="Gramene" id="OMO59073">
    <property type="protein sequence ID" value="OMO59073"/>
    <property type="gene ID" value="CCACVL1_25109"/>
</dbReference>
<dbReference type="EMBL" id="AWWV01014037">
    <property type="protein sequence ID" value="OMO59073.1"/>
    <property type="molecule type" value="Genomic_DNA"/>
</dbReference>
<dbReference type="Proteomes" id="UP000188268">
    <property type="component" value="Unassembled WGS sequence"/>
</dbReference>
<sequence length="299" mass="34462">MSPRQDLLKTTAYFISPEKPRDLLVLIARTALLICLFTSILLVLYVSFTNRPCPFCRFDSINRNIEPETDFFDGAPTNISHIVFGIGGSAKTWKERRAFSSLWYDVNSTRGYAWLDEEPDKNRTVNGYDSEAGKSLPYRLSGPEWTRFKYSTSRYAVRIARIIYDSFNLKLPNVRWFVMGDDDTVFFTHNLVSVLARYDHREMWYIGGNSESIEQNVMHAYDMAFGGGGFAVSYPLAKKLVKQLDGCLEKYFYFFGSDQRIWACISDIGVPLTKEPGFHQVYKTGDFARQVLFKVDFDE</sequence>
<keyword evidence="1" id="KW-0472">Membrane</keyword>
<reference evidence="2 3" key="1">
    <citation type="submission" date="2013-09" db="EMBL/GenBank/DDBJ databases">
        <title>Corchorus capsularis genome sequencing.</title>
        <authorList>
            <person name="Alam M."/>
            <person name="Haque M.S."/>
            <person name="Islam M.S."/>
            <person name="Emdad E.M."/>
            <person name="Islam M.M."/>
            <person name="Ahmed B."/>
            <person name="Halim A."/>
            <person name="Hossen Q.M.M."/>
            <person name="Hossain M.Z."/>
            <person name="Ahmed R."/>
            <person name="Khan M.M."/>
            <person name="Islam R."/>
            <person name="Rashid M.M."/>
            <person name="Khan S.A."/>
            <person name="Rahman M.S."/>
            <person name="Alam M."/>
        </authorList>
    </citation>
    <scope>NUCLEOTIDE SEQUENCE [LARGE SCALE GENOMIC DNA]</scope>
    <source>
        <strain evidence="3">cv. CVL-1</strain>
        <tissue evidence="2">Whole seedling</tissue>
    </source>
</reference>
<keyword evidence="1" id="KW-1133">Transmembrane helix</keyword>
<protein>
    <recommendedName>
        <fullName evidence="4">Fringe-related protein</fullName>
    </recommendedName>
</protein>
<dbReference type="Pfam" id="PF04646">
    <property type="entry name" value="DUF604"/>
    <property type="match status" value="1"/>
</dbReference>
<evidence type="ECO:0000256" key="1">
    <source>
        <dbReference type="SAM" id="Phobius"/>
    </source>
</evidence>
<dbReference type="OMA" id="WACISDI"/>
<keyword evidence="1" id="KW-0812">Transmembrane</keyword>
<feature type="transmembrane region" description="Helical" evidence="1">
    <location>
        <begin position="23"/>
        <end position="48"/>
    </location>
</feature>
<evidence type="ECO:0008006" key="4">
    <source>
        <dbReference type="Google" id="ProtNLM"/>
    </source>
</evidence>
<dbReference type="InterPro" id="IPR006740">
    <property type="entry name" value="DUF604"/>
</dbReference>
<accession>A0A1R3GLU8</accession>
<evidence type="ECO:0000313" key="3">
    <source>
        <dbReference type="Proteomes" id="UP000188268"/>
    </source>
</evidence>
<organism evidence="2 3">
    <name type="scientific">Corchorus capsularis</name>
    <name type="common">Jute</name>
    <dbReference type="NCBI Taxonomy" id="210143"/>
    <lineage>
        <taxon>Eukaryota</taxon>
        <taxon>Viridiplantae</taxon>
        <taxon>Streptophyta</taxon>
        <taxon>Embryophyta</taxon>
        <taxon>Tracheophyta</taxon>
        <taxon>Spermatophyta</taxon>
        <taxon>Magnoliopsida</taxon>
        <taxon>eudicotyledons</taxon>
        <taxon>Gunneridae</taxon>
        <taxon>Pentapetalae</taxon>
        <taxon>rosids</taxon>
        <taxon>malvids</taxon>
        <taxon>Malvales</taxon>
        <taxon>Malvaceae</taxon>
        <taxon>Grewioideae</taxon>
        <taxon>Apeibeae</taxon>
        <taxon>Corchorus</taxon>
    </lineage>
</organism>
<evidence type="ECO:0000313" key="2">
    <source>
        <dbReference type="EMBL" id="OMO59073.1"/>
    </source>
</evidence>
<dbReference type="AlphaFoldDB" id="A0A1R3GLU8"/>
<comment type="caution">
    <text evidence="2">The sequence shown here is derived from an EMBL/GenBank/DDBJ whole genome shotgun (WGS) entry which is preliminary data.</text>
</comment>
<dbReference type="PANTHER" id="PTHR10811">
    <property type="entry name" value="FRINGE-RELATED"/>
    <property type="match status" value="1"/>
</dbReference>
<keyword evidence="3" id="KW-1185">Reference proteome</keyword>